<comment type="caution">
    <text evidence="2">The sequence shown here is derived from an EMBL/GenBank/DDBJ whole genome shotgun (WGS) entry which is preliminary data.</text>
</comment>
<dbReference type="EMBL" id="BARW01011838">
    <property type="protein sequence ID" value="GAI77312.1"/>
    <property type="molecule type" value="Genomic_DNA"/>
</dbReference>
<gene>
    <name evidence="2" type="ORF">S12H4_22627</name>
</gene>
<accession>X1R990</accession>
<protein>
    <recommendedName>
        <fullName evidence="1">Response regulatory domain-containing protein</fullName>
    </recommendedName>
</protein>
<feature type="domain" description="Response regulatory" evidence="1">
    <location>
        <begin position="1"/>
        <end position="48"/>
    </location>
</feature>
<dbReference type="InterPro" id="IPR011006">
    <property type="entry name" value="CheY-like_superfamily"/>
</dbReference>
<dbReference type="InterPro" id="IPR001789">
    <property type="entry name" value="Sig_transdc_resp-reg_receiver"/>
</dbReference>
<sequence>MPDIDGIQVLRELRTRSNMPVIAFSARRENADEALSLGANDFVAKPFD</sequence>
<dbReference type="AlphaFoldDB" id="X1R990"/>
<dbReference type="Pfam" id="PF00072">
    <property type="entry name" value="Response_reg"/>
    <property type="match status" value="1"/>
</dbReference>
<evidence type="ECO:0000313" key="2">
    <source>
        <dbReference type="EMBL" id="GAI77312.1"/>
    </source>
</evidence>
<name>X1R990_9ZZZZ</name>
<organism evidence="2">
    <name type="scientific">marine sediment metagenome</name>
    <dbReference type="NCBI Taxonomy" id="412755"/>
    <lineage>
        <taxon>unclassified sequences</taxon>
        <taxon>metagenomes</taxon>
        <taxon>ecological metagenomes</taxon>
    </lineage>
</organism>
<dbReference type="GO" id="GO:0000160">
    <property type="term" value="P:phosphorelay signal transduction system"/>
    <property type="evidence" value="ECO:0007669"/>
    <property type="project" value="InterPro"/>
</dbReference>
<evidence type="ECO:0000259" key="1">
    <source>
        <dbReference type="PROSITE" id="PS50110"/>
    </source>
</evidence>
<feature type="non-terminal residue" evidence="2">
    <location>
        <position position="48"/>
    </location>
</feature>
<dbReference type="SUPFAM" id="SSF52172">
    <property type="entry name" value="CheY-like"/>
    <property type="match status" value="1"/>
</dbReference>
<dbReference type="PROSITE" id="PS50110">
    <property type="entry name" value="RESPONSE_REGULATORY"/>
    <property type="match status" value="1"/>
</dbReference>
<reference evidence="2" key="1">
    <citation type="journal article" date="2014" name="Front. Microbiol.">
        <title>High frequency of phylogenetically diverse reductive dehalogenase-homologous genes in deep subseafloor sedimentary metagenomes.</title>
        <authorList>
            <person name="Kawai M."/>
            <person name="Futagami T."/>
            <person name="Toyoda A."/>
            <person name="Takaki Y."/>
            <person name="Nishi S."/>
            <person name="Hori S."/>
            <person name="Arai W."/>
            <person name="Tsubouchi T."/>
            <person name="Morono Y."/>
            <person name="Uchiyama I."/>
            <person name="Ito T."/>
            <person name="Fujiyama A."/>
            <person name="Inagaki F."/>
            <person name="Takami H."/>
        </authorList>
    </citation>
    <scope>NUCLEOTIDE SEQUENCE</scope>
    <source>
        <strain evidence="2">Expedition CK06-06</strain>
    </source>
</reference>
<proteinExistence type="predicted"/>
<dbReference type="Gene3D" id="3.40.50.2300">
    <property type="match status" value="1"/>
</dbReference>